<keyword evidence="1" id="KW-0472">Membrane</keyword>
<evidence type="ECO:0000313" key="3">
    <source>
        <dbReference type="Proteomes" id="UP001234989"/>
    </source>
</evidence>
<accession>A0AAF0UJX6</accession>
<feature type="transmembrane region" description="Helical" evidence="1">
    <location>
        <begin position="12"/>
        <end position="36"/>
    </location>
</feature>
<dbReference type="AlphaFoldDB" id="A0AAF0UJX6"/>
<evidence type="ECO:0000256" key="1">
    <source>
        <dbReference type="SAM" id="Phobius"/>
    </source>
</evidence>
<keyword evidence="1" id="KW-0812">Transmembrane</keyword>
<dbReference type="Proteomes" id="UP001234989">
    <property type="component" value="Chromosome 9"/>
</dbReference>
<keyword evidence="1" id="KW-1133">Transmembrane helix</keyword>
<evidence type="ECO:0000313" key="2">
    <source>
        <dbReference type="EMBL" id="WMV46926.1"/>
    </source>
</evidence>
<reference evidence="2" key="1">
    <citation type="submission" date="2023-08" db="EMBL/GenBank/DDBJ databases">
        <title>A de novo genome assembly of Solanum verrucosum Schlechtendal, a Mexican diploid species geographically isolated from the other diploid A-genome species in potato relatives.</title>
        <authorList>
            <person name="Hosaka K."/>
        </authorList>
    </citation>
    <scope>NUCLEOTIDE SEQUENCE</scope>
    <source>
        <tissue evidence="2">Young leaves</tissue>
    </source>
</reference>
<organism evidence="2 3">
    <name type="scientific">Solanum verrucosum</name>
    <dbReference type="NCBI Taxonomy" id="315347"/>
    <lineage>
        <taxon>Eukaryota</taxon>
        <taxon>Viridiplantae</taxon>
        <taxon>Streptophyta</taxon>
        <taxon>Embryophyta</taxon>
        <taxon>Tracheophyta</taxon>
        <taxon>Spermatophyta</taxon>
        <taxon>Magnoliopsida</taxon>
        <taxon>eudicotyledons</taxon>
        <taxon>Gunneridae</taxon>
        <taxon>Pentapetalae</taxon>
        <taxon>asterids</taxon>
        <taxon>lamiids</taxon>
        <taxon>Solanales</taxon>
        <taxon>Solanaceae</taxon>
        <taxon>Solanoideae</taxon>
        <taxon>Solaneae</taxon>
        <taxon>Solanum</taxon>
    </lineage>
</organism>
<keyword evidence="3" id="KW-1185">Reference proteome</keyword>
<dbReference type="EMBL" id="CP133620">
    <property type="protein sequence ID" value="WMV46926.1"/>
    <property type="molecule type" value="Genomic_DNA"/>
</dbReference>
<name>A0AAF0UJX6_SOLVR</name>
<proteinExistence type="predicted"/>
<protein>
    <submittedName>
        <fullName evidence="2">Uncharacterized protein</fullName>
    </submittedName>
</protein>
<gene>
    <name evidence="2" type="ORF">MTR67_040311</name>
</gene>
<sequence length="40" mass="4659">MSLDLLLKRSIELLPTLLLKLLGFSIFFLSLVYIFVNQFV</sequence>